<reference evidence="2" key="1">
    <citation type="journal article" date="2022" name="bioRxiv">
        <title>Sequencing and chromosome-scale assembly of the giantPleurodeles waltlgenome.</title>
        <authorList>
            <person name="Brown T."/>
            <person name="Elewa A."/>
            <person name="Iarovenko S."/>
            <person name="Subramanian E."/>
            <person name="Araus A.J."/>
            <person name="Petzold A."/>
            <person name="Susuki M."/>
            <person name="Suzuki K.-i.T."/>
            <person name="Hayashi T."/>
            <person name="Toyoda A."/>
            <person name="Oliveira C."/>
            <person name="Osipova E."/>
            <person name="Leigh N.D."/>
            <person name="Simon A."/>
            <person name="Yun M.H."/>
        </authorList>
    </citation>
    <scope>NUCLEOTIDE SEQUENCE</scope>
    <source>
        <strain evidence="2">20211129_DDA</strain>
        <tissue evidence="2">Liver</tissue>
    </source>
</reference>
<keyword evidence="3" id="KW-1185">Reference proteome</keyword>
<accession>A0AAV7RE09</accession>
<dbReference type="EMBL" id="JANPWB010000009">
    <property type="protein sequence ID" value="KAJ1148970.1"/>
    <property type="molecule type" value="Genomic_DNA"/>
</dbReference>
<dbReference type="Proteomes" id="UP001066276">
    <property type="component" value="Chromosome 5"/>
</dbReference>
<comment type="caution">
    <text evidence="2">The sequence shown here is derived from an EMBL/GenBank/DDBJ whole genome shotgun (WGS) entry which is preliminary data.</text>
</comment>
<dbReference type="AlphaFoldDB" id="A0AAV7RE09"/>
<evidence type="ECO:0000313" key="2">
    <source>
        <dbReference type="EMBL" id="KAJ1148970.1"/>
    </source>
</evidence>
<name>A0AAV7RE09_PLEWA</name>
<gene>
    <name evidence="2" type="ORF">NDU88_001794</name>
</gene>
<feature type="region of interest" description="Disordered" evidence="1">
    <location>
        <begin position="63"/>
        <end position="139"/>
    </location>
</feature>
<sequence length="139" mass="16259">MRSTPEGLTGVHFLNVGRSVVTTLDLRRLRTHEEYPRGTHRSPLPQCRTERCYVRRKTGIEEELLKKKAEEDIGARADSEEEVGGKEDRETDDREDKEQNGVSLEEENNTPAQMRRRRRTGKQPRPWRDVALTGMNWRM</sequence>
<proteinExistence type="predicted"/>
<evidence type="ECO:0000256" key="1">
    <source>
        <dbReference type="SAM" id="MobiDB-lite"/>
    </source>
</evidence>
<organism evidence="2 3">
    <name type="scientific">Pleurodeles waltl</name>
    <name type="common">Iberian ribbed newt</name>
    <dbReference type="NCBI Taxonomy" id="8319"/>
    <lineage>
        <taxon>Eukaryota</taxon>
        <taxon>Metazoa</taxon>
        <taxon>Chordata</taxon>
        <taxon>Craniata</taxon>
        <taxon>Vertebrata</taxon>
        <taxon>Euteleostomi</taxon>
        <taxon>Amphibia</taxon>
        <taxon>Batrachia</taxon>
        <taxon>Caudata</taxon>
        <taxon>Salamandroidea</taxon>
        <taxon>Salamandridae</taxon>
        <taxon>Pleurodelinae</taxon>
        <taxon>Pleurodeles</taxon>
    </lineage>
</organism>
<evidence type="ECO:0000313" key="3">
    <source>
        <dbReference type="Proteomes" id="UP001066276"/>
    </source>
</evidence>
<protein>
    <submittedName>
        <fullName evidence="2">Uncharacterized protein</fullName>
    </submittedName>
</protein>
<feature type="compositionally biased region" description="Basic and acidic residues" evidence="1">
    <location>
        <begin position="63"/>
        <end position="99"/>
    </location>
</feature>